<reference evidence="9 10" key="1">
    <citation type="journal article" date="2015" name="Plant Cell">
        <title>Oil accumulation by the oleaginous diatom Fistulifera solaris as revealed by the genome and transcriptome.</title>
        <authorList>
            <person name="Tanaka T."/>
            <person name="Maeda Y."/>
            <person name="Veluchamy A."/>
            <person name="Tanaka M."/>
            <person name="Abida H."/>
            <person name="Marechal E."/>
            <person name="Bowler C."/>
            <person name="Muto M."/>
            <person name="Sunaga Y."/>
            <person name="Tanaka M."/>
            <person name="Yoshino T."/>
            <person name="Taniguchi T."/>
            <person name="Fukuda Y."/>
            <person name="Nemoto M."/>
            <person name="Matsumoto M."/>
            <person name="Wong P.S."/>
            <person name="Aburatani S."/>
            <person name="Fujibuchi W."/>
        </authorList>
    </citation>
    <scope>NUCLEOTIDE SEQUENCE [LARGE SCALE GENOMIC DNA]</scope>
    <source>
        <strain evidence="9 10">JPCC DA0580</strain>
    </source>
</reference>
<evidence type="ECO:0000313" key="9">
    <source>
        <dbReference type="EMBL" id="GAX21921.1"/>
    </source>
</evidence>
<keyword evidence="3" id="KW-0808">Transferase</keyword>
<keyword evidence="6 8" id="KW-0472">Membrane</keyword>
<evidence type="ECO:0008006" key="11">
    <source>
        <dbReference type="Google" id="ProtNLM"/>
    </source>
</evidence>
<keyword evidence="4 8" id="KW-0812">Transmembrane</keyword>
<feature type="region of interest" description="Disordered" evidence="7">
    <location>
        <begin position="666"/>
        <end position="685"/>
    </location>
</feature>
<gene>
    <name evidence="9" type="ORF">FisN_30Hh125</name>
</gene>
<feature type="region of interest" description="Disordered" evidence="7">
    <location>
        <begin position="828"/>
        <end position="870"/>
    </location>
</feature>
<feature type="compositionally biased region" description="Polar residues" evidence="7">
    <location>
        <begin position="512"/>
        <end position="521"/>
    </location>
</feature>
<dbReference type="InParanoid" id="A0A1Z5K741"/>
<feature type="transmembrane region" description="Helical" evidence="8">
    <location>
        <begin position="7"/>
        <end position="25"/>
    </location>
</feature>
<feature type="transmembrane region" description="Helical" evidence="8">
    <location>
        <begin position="367"/>
        <end position="386"/>
    </location>
</feature>
<evidence type="ECO:0000256" key="8">
    <source>
        <dbReference type="SAM" id="Phobius"/>
    </source>
</evidence>
<dbReference type="PANTHER" id="PTHR43867">
    <property type="entry name" value="CELLULOSE SYNTHASE CATALYTIC SUBUNIT A [UDP-FORMING]"/>
    <property type="match status" value="1"/>
</dbReference>
<keyword evidence="2" id="KW-0328">Glycosyltransferase</keyword>
<feature type="region of interest" description="Disordered" evidence="7">
    <location>
        <begin position="1120"/>
        <end position="1161"/>
    </location>
</feature>
<keyword evidence="5 8" id="KW-1133">Transmembrane helix</keyword>
<comment type="subcellular location">
    <subcellularLocation>
        <location evidence="1">Membrane</location>
        <topology evidence="1">Multi-pass membrane protein</topology>
    </subcellularLocation>
</comment>
<feature type="region of interest" description="Disordered" evidence="7">
    <location>
        <begin position="1428"/>
        <end position="1451"/>
    </location>
</feature>
<dbReference type="InterPro" id="IPR050321">
    <property type="entry name" value="Glycosyltr_2/OpgH_subfam"/>
</dbReference>
<proteinExistence type="predicted"/>
<dbReference type="PANTHER" id="PTHR43867:SF2">
    <property type="entry name" value="CELLULOSE SYNTHASE CATALYTIC SUBUNIT A [UDP-FORMING]"/>
    <property type="match status" value="1"/>
</dbReference>
<dbReference type="OrthoDB" id="2012457at2759"/>
<dbReference type="InterPro" id="IPR029044">
    <property type="entry name" value="Nucleotide-diphossugar_trans"/>
</dbReference>
<feature type="compositionally biased region" description="Polar residues" evidence="7">
    <location>
        <begin position="1428"/>
        <end position="1440"/>
    </location>
</feature>
<feature type="compositionally biased region" description="Basic and acidic residues" evidence="7">
    <location>
        <begin position="522"/>
        <end position="534"/>
    </location>
</feature>
<keyword evidence="10" id="KW-1185">Reference proteome</keyword>
<evidence type="ECO:0000256" key="4">
    <source>
        <dbReference type="ARBA" id="ARBA00022692"/>
    </source>
</evidence>
<feature type="region of interest" description="Disordered" evidence="7">
    <location>
        <begin position="604"/>
        <end position="646"/>
    </location>
</feature>
<feature type="region of interest" description="Disordered" evidence="7">
    <location>
        <begin position="1304"/>
        <end position="1347"/>
    </location>
</feature>
<evidence type="ECO:0000256" key="7">
    <source>
        <dbReference type="SAM" id="MobiDB-lite"/>
    </source>
</evidence>
<organism evidence="9 10">
    <name type="scientific">Fistulifera solaris</name>
    <name type="common">Oleaginous diatom</name>
    <dbReference type="NCBI Taxonomy" id="1519565"/>
    <lineage>
        <taxon>Eukaryota</taxon>
        <taxon>Sar</taxon>
        <taxon>Stramenopiles</taxon>
        <taxon>Ochrophyta</taxon>
        <taxon>Bacillariophyta</taxon>
        <taxon>Bacillariophyceae</taxon>
        <taxon>Bacillariophycidae</taxon>
        <taxon>Naviculales</taxon>
        <taxon>Naviculaceae</taxon>
        <taxon>Fistulifera</taxon>
    </lineage>
</organism>
<feature type="region of interest" description="Disordered" evidence="7">
    <location>
        <begin position="512"/>
        <end position="587"/>
    </location>
</feature>
<evidence type="ECO:0000256" key="2">
    <source>
        <dbReference type="ARBA" id="ARBA00022676"/>
    </source>
</evidence>
<feature type="region of interest" description="Disordered" evidence="7">
    <location>
        <begin position="1484"/>
        <end position="1504"/>
    </location>
</feature>
<accession>A0A1Z5K741</accession>
<evidence type="ECO:0000256" key="1">
    <source>
        <dbReference type="ARBA" id="ARBA00004141"/>
    </source>
</evidence>
<dbReference type="Gene3D" id="3.90.550.10">
    <property type="entry name" value="Spore Coat Polysaccharide Biosynthesis Protein SpsA, Chain A"/>
    <property type="match status" value="1"/>
</dbReference>
<feature type="compositionally biased region" description="Basic and acidic residues" evidence="7">
    <location>
        <begin position="560"/>
        <end position="573"/>
    </location>
</feature>
<dbReference type="SUPFAM" id="SSF53448">
    <property type="entry name" value="Nucleotide-diphospho-sugar transferases"/>
    <property type="match status" value="1"/>
</dbReference>
<dbReference type="Pfam" id="PF13641">
    <property type="entry name" value="Glyco_tranf_2_3"/>
    <property type="match status" value="1"/>
</dbReference>
<protein>
    <recommendedName>
        <fullName evidence="11">Glycosyltransferase 2-like domain-containing protein</fullName>
    </recommendedName>
</protein>
<feature type="compositionally biased region" description="Polar residues" evidence="7">
    <location>
        <begin position="616"/>
        <end position="626"/>
    </location>
</feature>
<name>A0A1Z5K741_FISSO</name>
<dbReference type="EMBL" id="BDSP01000173">
    <property type="protein sequence ID" value="GAX21921.1"/>
    <property type="molecule type" value="Genomic_DNA"/>
</dbReference>
<dbReference type="Proteomes" id="UP000198406">
    <property type="component" value="Unassembled WGS sequence"/>
</dbReference>
<feature type="transmembrane region" description="Helical" evidence="8">
    <location>
        <begin position="336"/>
        <end position="355"/>
    </location>
</feature>
<sequence length="1624" mass="180543">MGLNVSFGVYVATMIFLVTMSFLLLTECVCAFGHLGPPKAPGVPETPASAIICAYLPNEAEIIVQTVEHFLNLKYDPGIQVILAYNTPVRIPAVEEQLEVLANRFPNLLVLCIENSISKAQNINAALDFVVGDFVGVFDADHRPELHSFSRAWRWLSSGYDVVQGHNVSRNADASWMARMMAVEAECHYAVSEPGRTTRDRMGFYQSNGYWKSPLLKRIGMLASMKAEDVDAGMMALGEGRNIAMDPQLISFDLSATTPFQIWNQRIRLAQGWFQVSMRHCFPLLFSPSLGVRQKLGIFLHLNVREIFPWFSSQVFTLVFYWLVSDRNRDLIRPLLLAYMTYLLVAGPLNALAAYCLCHNTMRNPRWFVQYALFNTFFFVAAKGLFARMAHIKQAIGENIWRVTPRSTKATQTVRPEHVYQIPQEAEVKVIGEPSMTALTIQKVAQSTQRNMKSVLQDSRLLFQERLDRTDRSRHYFSRQEDESMMIATHKLHYIVERCDWSYAITNADCLPTTSPDGSQSDADRGRHGKEYSIKNKISGVTRDTTNSMRRPKPSWAKSEGVKVVHKGDRSSHASESSSDSQSRGKTSALDWSFQNMDGDYSVSLQRDGYGVPLSPGNQSVSLQPSDHSDSIRTSDLSTSHSQKYKPRTTRFQKVFNFPKLFSGSVLSRGSSDQSSSKNSFYSDFSKSIDENGPGAFWTRTKETSVADEHSISTVSEAQVPLQDTPEMDLEKGLDENEDVQRIRAQNLAAATMPLQDTIGIVSSNAKKGFAFDPPSSSVSATEMAFRPDPPLKELSQKIQKDDIQSNLAGQPVKEQYWKKRGRYWVANNDKSGSGGTLLGDSKKPHRVRKDPEGRRKPQKRRHRDAPSELGRIYTIEESQDDNATYETGDLDILINTPNEIRTELRCADPPAEEIPSMSHHCCDISSQTSFESPRVIIDAYTPSRNPNLVQQLDIEPLTDILDYKSMQDSHSDAPAELIECLSCLDLDQKVTFDEDSEAGRFGSKTESEVDHVLRFGKEEVEVLENACLMSQNGRGNGSIPTCKQADSNDALIAGVMEQATDFLLNENSAAEPALSVYSVDLQLLRRADAKIEQTHRFTDIQAGTMYSFSGDNRMCSLEEHDDNEAPQALSEPSREFSCGPGSKGGASMHSFIPKAEDDNKSSETNVVDCISVDSSDFMDFENKLCRSTKFCGVDANSECDIAESVDEHLRANNSINQPLDTSSVASGQHFGGCHDLLALQEMMALEMDRECHAKGNYMEVETDTSLDECDFNLQPIPTENKPSQRRAFFKELAITAAPDELSEGVSAKHDHSSFSSRSQPKTLKLITPSADGLSSSSEDETSSRSHEQIYLPFQPPVHIELDDVASLGDSVSFAGTAIHSCSQLHSATNIGGFNDVPKTQDLLSVDCDHSNDAVSSTLEIELEHYQDTGNGHSTASTSNKGRDSNKNLNDSRVYSDLAAPRKNNVNEYCFTKVSHEDAVVTEQQENSQLPAHASGVTAASSNEDEHLMVKPAICSNMRISKSQSTTDEESAVTDTEENMHSCDETEHSTSWIQNLLDTMDEEIIFSDTLLPFVENDGEEVPDLLPSITGQDTFLTASSQSYDEQDKRDDWVGDEVSTVDLTVN</sequence>
<dbReference type="GO" id="GO:0016020">
    <property type="term" value="C:membrane"/>
    <property type="evidence" value="ECO:0007669"/>
    <property type="project" value="UniProtKB-SubCell"/>
</dbReference>
<dbReference type="CDD" id="cd06423">
    <property type="entry name" value="CESA_like"/>
    <property type="match status" value="1"/>
</dbReference>
<comment type="caution">
    <text evidence="9">The sequence shown here is derived from an EMBL/GenBank/DDBJ whole genome shotgun (WGS) entry which is preliminary data.</text>
</comment>
<dbReference type="GO" id="GO:0016757">
    <property type="term" value="F:glycosyltransferase activity"/>
    <property type="evidence" value="ECO:0007669"/>
    <property type="project" value="UniProtKB-KW"/>
</dbReference>
<evidence type="ECO:0000256" key="3">
    <source>
        <dbReference type="ARBA" id="ARBA00022679"/>
    </source>
</evidence>
<evidence type="ECO:0000313" key="10">
    <source>
        <dbReference type="Proteomes" id="UP000198406"/>
    </source>
</evidence>
<evidence type="ECO:0000256" key="6">
    <source>
        <dbReference type="ARBA" id="ARBA00023136"/>
    </source>
</evidence>
<evidence type="ECO:0000256" key="5">
    <source>
        <dbReference type="ARBA" id="ARBA00022989"/>
    </source>
</evidence>